<dbReference type="PANTHER" id="PTHR30386">
    <property type="entry name" value="MEMBRANE FUSION SUBUNIT OF EMRAB-TOLC MULTIDRUG EFFLUX PUMP"/>
    <property type="match status" value="1"/>
</dbReference>
<dbReference type="OrthoDB" id="9810980at2"/>
<dbReference type="GO" id="GO:0015031">
    <property type="term" value="P:protein transport"/>
    <property type="evidence" value="ECO:0007669"/>
    <property type="project" value="InterPro"/>
</dbReference>
<organism evidence="13 14">
    <name type="scientific">Roseovarius faecimaris</name>
    <dbReference type="NCBI Taxonomy" id="2494550"/>
    <lineage>
        <taxon>Bacteria</taxon>
        <taxon>Pseudomonadati</taxon>
        <taxon>Pseudomonadota</taxon>
        <taxon>Alphaproteobacteria</taxon>
        <taxon>Rhodobacterales</taxon>
        <taxon>Roseobacteraceae</taxon>
        <taxon>Roseovarius</taxon>
    </lineage>
</organism>
<dbReference type="InterPro" id="IPR010129">
    <property type="entry name" value="T1SS_HlyD"/>
</dbReference>
<evidence type="ECO:0000256" key="10">
    <source>
        <dbReference type="SAM" id="Coils"/>
    </source>
</evidence>
<name>A0A6I6IVN4_9RHOB</name>
<dbReference type="GO" id="GO:0005886">
    <property type="term" value="C:plasma membrane"/>
    <property type="evidence" value="ECO:0007669"/>
    <property type="project" value="UniProtKB-SubCell"/>
</dbReference>
<feature type="transmembrane region" description="Helical" evidence="9">
    <location>
        <begin position="12"/>
        <end position="31"/>
    </location>
</feature>
<dbReference type="InterPro" id="IPR058982">
    <property type="entry name" value="Beta-barrel_AprE"/>
</dbReference>
<evidence type="ECO:0000256" key="8">
    <source>
        <dbReference type="ARBA" id="ARBA00023136"/>
    </source>
</evidence>
<dbReference type="EMBL" id="CP034348">
    <property type="protein sequence ID" value="QGX99557.1"/>
    <property type="molecule type" value="Genomic_DNA"/>
</dbReference>
<keyword evidence="6 9" id="KW-0812">Transmembrane</keyword>
<dbReference type="Gene3D" id="2.40.50.100">
    <property type="match status" value="1"/>
</dbReference>
<evidence type="ECO:0000256" key="4">
    <source>
        <dbReference type="ARBA" id="ARBA00022475"/>
    </source>
</evidence>
<keyword evidence="3 9" id="KW-0813">Transport</keyword>
<keyword evidence="14" id="KW-1185">Reference proteome</keyword>
<feature type="coiled-coil region" evidence="10">
    <location>
        <begin position="144"/>
        <end position="178"/>
    </location>
</feature>
<dbReference type="InterPro" id="IPR050739">
    <property type="entry name" value="MFP"/>
</dbReference>
<reference evidence="14" key="1">
    <citation type="submission" date="2018-12" db="EMBL/GenBank/DDBJ databases">
        <title>Complete genome sequence of Roseovarius sp. MME-070.</title>
        <authorList>
            <person name="Nam Y.-D."/>
            <person name="Kang J."/>
            <person name="Chung W.-H."/>
            <person name="Park Y.S."/>
        </authorList>
    </citation>
    <scope>NUCLEOTIDE SEQUENCE [LARGE SCALE GENOMIC DNA]</scope>
    <source>
        <strain evidence="14">MME-070</strain>
    </source>
</reference>
<feature type="domain" description="AprE-like beta-barrel" evidence="12">
    <location>
        <begin position="322"/>
        <end position="412"/>
    </location>
</feature>
<evidence type="ECO:0000313" key="13">
    <source>
        <dbReference type="EMBL" id="QGX99557.1"/>
    </source>
</evidence>
<dbReference type="Proteomes" id="UP000428330">
    <property type="component" value="Chromosome"/>
</dbReference>
<accession>A0A6I6IVN4</accession>
<keyword evidence="7 9" id="KW-1133">Transmembrane helix</keyword>
<dbReference type="RefSeq" id="WP_157708238.1">
    <property type="nucleotide sequence ID" value="NZ_CP034348.1"/>
</dbReference>
<dbReference type="Gene3D" id="2.40.30.170">
    <property type="match status" value="1"/>
</dbReference>
<evidence type="ECO:0000256" key="9">
    <source>
        <dbReference type="RuleBase" id="RU365093"/>
    </source>
</evidence>
<evidence type="ECO:0000256" key="6">
    <source>
        <dbReference type="ARBA" id="ARBA00022692"/>
    </source>
</evidence>
<feature type="domain" description="AprE-like long alpha-helical hairpin" evidence="11">
    <location>
        <begin position="91"/>
        <end position="277"/>
    </location>
</feature>
<dbReference type="InterPro" id="IPR058781">
    <property type="entry name" value="HH_AprE-like"/>
</dbReference>
<gene>
    <name evidence="13" type="ORF">EI983_15295</name>
</gene>
<proteinExistence type="inferred from homology"/>
<evidence type="ECO:0000256" key="7">
    <source>
        <dbReference type="ARBA" id="ARBA00022989"/>
    </source>
</evidence>
<dbReference type="PANTHER" id="PTHR30386:SF17">
    <property type="entry name" value="ALKALINE PROTEASE SECRETION PROTEIN APRE"/>
    <property type="match status" value="1"/>
</dbReference>
<dbReference type="PRINTS" id="PR01490">
    <property type="entry name" value="RTXTOXIND"/>
</dbReference>
<sequence length="434" mass="47791">MSAAQPTWPVRGPMTVGLIGLVLLLGGFGYWSAGTQLSGAIIASGRIEVDQNRQVVQHPDGGVVAAIEVDEGDTVEAGQVLLRLDSTELASRLAITESQLFELMARRGRLEAERDGQPTISFDPLLLEAAAENPDAADLIAGQERLLEARATSIAQEIDQLQKRRGQIEDQIVGIEAQQTSLARQLELIQQELADQQSLLDRGLAQATRVLSLQREEARLAGVSGELTAQKAQAAGRITEIDVEIIKLGTRRREEAISTLRDLQFRELELREERRALIERMARLEITAPVSGVVYGLRIFALRSVVQAAEPVLFVVPQDRPLIINAQVEPIHIDKIYLGQDVTLRFSALDQRQTPELTGQVVQISADAFQDEATLQSYYRAEIVLSEGEQARLPEGTTLIPGMPVEAFIRTEDRTPIAYLVKPLADYFAKALRD</sequence>
<dbReference type="Pfam" id="PF26002">
    <property type="entry name" value="Beta-barrel_AprE"/>
    <property type="match status" value="1"/>
</dbReference>
<keyword evidence="10" id="KW-0175">Coiled coil</keyword>
<evidence type="ECO:0000256" key="2">
    <source>
        <dbReference type="ARBA" id="ARBA00009477"/>
    </source>
</evidence>
<keyword evidence="8 9" id="KW-0472">Membrane</keyword>
<protein>
    <recommendedName>
        <fullName evidence="9">Membrane fusion protein (MFP) family protein</fullName>
    </recommendedName>
</protein>
<dbReference type="Pfam" id="PF25994">
    <property type="entry name" value="HH_AprE"/>
    <property type="match status" value="1"/>
</dbReference>
<comment type="subcellular location">
    <subcellularLocation>
        <location evidence="1 9">Cell inner membrane</location>
        <topology evidence="1 9">Single-pass membrane protein</topology>
    </subcellularLocation>
</comment>
<evidence type="ECO:0000256" key="1">
    <source>
        <dbReference type="ARBA" id="ARBA00004377"/>
    </source>
</evidence>
<evidence type="ECO:0000313" key="14">
    <source>
        <dbReference type="Proteomes" id="UP000428330"/>
    </source>
</evidence>
<keyword evidence="5 9" id="KW-0997">Cell inner membrane</keyword>
<evidence type="ECO:0000256" key="5">
    <source>
        <dbReference type="ARBA" id="ARBA00022519"/>
    </source>
</evidence>
<evidence type="ECO:0000259" key="12">
    <source>
        <dbReference type="Pfam" id="PF26002"/>
    </source>
</evidence>
<keyword evidence="4 9" id="KW-1003">Cell membrane</keyword>
<dbReference type="NCBIfam" id="TIGR01843">
    <property type="entry name" value="type_I_hlyD"/>
    <property type="match status" value="1"/>
</dbReference>
<evidence type="ECO:0000259" key="11">
    <source>
        <dbReference type="Pfam" id="PF25994"/>
    </source>
</evidence>
<evidence type="ECO:0000256" key="3">
    <source>
        <dbReference type="ARBA" id="ARBA00022448"/>
    </source>
</evidence>
<dbReference type="KEGG" id="rom:EI983_15295"/>
<comment type="similarity">
    <text evidence="2 9">Belongs to the membrane fusion protein (MFP) (TC 8.A.1) family.</text>
</comment>
<dbReference type="AlphaFoldDB" id="A0A6I6IVN4"/>